<evidence type="ECO:0000313" key="2">
    <source>
        <dbReference type="EMBL" id="GFG37519.1"/>
    </source>
</evidence>
<accession>A0A6L2PYD5</accession>
<dbReference type="AlphaFoldDB" id="A0A6L2PYD5"/>
<name>A0A6L2PYD5_COPFO</name>
<sequence>MDKYGLPTAQSKSPGKWGNWLAVLCGCLAPVFFPPIHIGILYFFWEDFSRSVDKHFCSCSCWDTVFKGTYETGVAAYKHLYFNATSNTFKIWILTVVSMIALYESIRHLTLLMLQRQLRFSMLILFLSSVFAHYYSWWAYVNYWNDDYYSQWNHQLFFTVSELFSTILVVHLAHSENSVTVHKVLGITGIALIHVLAGGADQFIENVIRGEGYSHQVLRDLGFMFPDLLHVCLPLYELRRSRKERSRLRFTEFLGLMILVFLGFLVCSVLMNQGAIQEPYGAEQ</sequence>
<dbReference type="PANTHER" id="PTHR39074:SF1">
    <property type="entry name" value="AGAP007547-PA"/>
    <property type="match status" value="1"/>
</dbReference>
<dbReference type="EMBL" id="BLKM01000702">
    <property type="protein sequence ID" value="GFG37519.1"/>
    <property type="molecule type" value="Genomic_DNA"/>
</dbReference>
<feature type="transmembrane region" description="Helical" evidence="1">
    <location>
        <begin position="118"/>
        <end position="140"/>
    </location>
</feature>
<feature type="transmembrane region" description="Helical" evidence="1">
    <location>
        <begin position="20"/>
        <end position="45"/>
    </location>
</feature>
<dbReference type="OrthoDB" id="10015560at2759"/>
<evidence type="ECO:0000256" key="1">
    <source>
        <dbReference type="SAM" id="Phobius"/>
    </source>
</evidence>
<dbReference type="InParanoid" id="A0A6L2PYD5"/>
<comment type="caution">
    <text evidence="2">The sequence shown here is derived from an EMBL/GenBank/DDBJ whole genome shotgun (WGS) entry which is preliminary data.</text>
</comment>
<proteinExistence type="predicted"/>
<protein>
    <submittedName>
        <fullName evidence="2">Uncharacterized protein</fullName>
    </submittedName>
</protein>
<gene>
    <name evidence="2" type="ORF">Cfor_09580</name>
</gene>
<keyword evidence="1" id="KW-0812">Transmembrane</keyword>
<feature type="transmembrane region" description="Helical" evidence="1">
    <location>
        <begin position="152"/>
        <end position="172"/>
    </location>
</feature>
<dbReference type="Proteomes" id="UP000502823">
    <property type="component" value="Unassembled WGS sequence"/>
</dbReference>
<feature type="transmembrane region" description="Helical" evidence="1">
    <location>
        <begin position="89"/>
        <end position="106"/>
    </location>
</feature>
<organism evidence="2 3">
    <name type="scientific">Coptotermes formosanus</name>
    <name type="common">Formosan subterranean termite</name>
    <dbReference type="NCBI Taxonomy" id="36987"/>
    <lineage>
        <taxon>Eukaryota</taxon>
        <taxon>Metazoa</taxon>
        <taxon>Ecdysozoa</taxon>
        <taxon>Arthropoda</taxon>
        <taxon>Hexapoda</taxon>
        <taxon>Insecta</taxon>
        <taxon>Pterygota</taxon>
        <taxon>Neoptera</taxon>
        <taxon>Polyneoptera</taxon>
        <taxon>Dictyoptera</taxon>
        <taxon>Blattodea</taxon>
        <taxon>Blattoidea</taxon>
        <taxon>Termitoidae</taxon>
        <taxon>Rhinotermitidae</taxon>
        <taxon>Coptotermes</taxon>
    </lineage>
</organism>
<keyword evidence="1" id="KW-0472">Membrane</keyword>
<dbReference type="PANTHER" id="PTHR39074">
    <property type="entry name" value="AGAP007547-PA"/>
    <property type="match status" value="1"/>
</dbReference>
<keyword evidence="1" id="KW-1133">Transmembrane helix</keyword>
<evidence type="ECO:0000313" key="3">
    <source>
        <dbReference type="Proteomes" id="UP000502823"/>
    </source>
</evidence>
<feature type="transmembrane region" description="Helical" evidence="1">
    <location>
        <begin position="250"/>
        <end position="271"/>
    </location>
</feature>
<reference evidence="3" key="1">
    <citation type="submission" date="2020-01" db="EMBL/GenBank/DDBJ databases">
        <title>Draft genome sequence of the Termite Coptotermes fromosanus.</title>
        <authorList>
            <person name="Itakura S."/>
            <person name="Yosikawa Y."/>
            <person name="Umezawa K."/>
        </authorList>
    </citation>
    <scope>NUCLEOTIDE SEQUENCE [LARGE SCALE GENOMIC DNA]</scope>
</reference>
<keyword evidence="3" id="KW-1185">Reference proteome</keyword>
<dbReference type="PROSITE" id="PS51257">
    <property type="entry name" value="PROKAR_LIPOPROTEIN"/>
    <property type="match status" value="1"/>
</dbReference>